<proteinExistence type="predicted"/>
<accession>A0ABR2JCU2</accession>
<comment type="caution">
    <text evidence="1">The sequence shown here is derived from an EMBL/GenBank/DDBJ whole genome shotgun (WGS) entry which is preliminary data.</text>
</comment>
<sequence>METQNLDHNDDYNLLFVTNYFLDDDRDLAYNYFNIYTSDLYNKTWNPQVLIKVYIGQIISVVGSIKFIKLMFSLKKEILYSNLRAWFKFRTQPIWQEHLRYE</sequence>
<evidence type="ECO:0000313" key="1">
    <source>
        <dbReference type="EMBL" id="KAK8875731.1"/>
    </source>
</evidence>
<protein>
    <submittedName>
        <fullName evidence="1">Uncharacterized protein</fullName>
    </submittedName>
</protein>
<keyword evidence="2" id="KW-1185">Reference proteome</keyword>
<dbReference type="EMBL" id="JAPFFF010000012">
    <property type="protein sequence ID" value="KAK8875731.1"/>
    <property type="molecule type" value="Genomic_DNA"/>
</dbReference>
<organism evidence="1 2">
    <name type="scientific">Tritrichomonas musculus</name>
    <dbReference type="NCBI Taxonomy" id="1915356"/>
    <lineage>
        <taxon>Eukaryota</taxon>
        <taxon>Metamonada</taxon>
        <taxon>Parabasalia</taxon>
        <taxon>Tritrichomonadida</taxon>
        <taxon>Tritrichomonadidae</taxon>
        <taxon>Tritrichomonas</taxon>
    </lineage>
</organism>
<gene>
    <name evidence="1" type="ORF">M9Y10_005906</name>
</gene>
<name>A0ABR2JCU2_9EUKA</name>
<evidence type="ECO:0000313" key="2">
    <source>
        <dbReference type="Proteomes" id="UP001470230"/>
    </source>
</evidence>
<reference evidence="1 2" key="1">
    <citation type="submission" date="2024-04" db="EMBL/GenBank/DDBJ databases">
        <title>Tritrichomonas musculus Genome.</title>
        <authorList>
            <person name="Alves-Ferreira E."/>
            <person name="Grigg M."/>
            <person name="Lorenzi H."/>
            <person name="Galac M."/>
        </authorList>
    </citation>
    <scope>NUCLEOTIDE SEQUENCE [LARGE SCALE GENOMIC DNA]</scope>
    <source>
        <strain evidence="1 2">EAF2021</strain>
    </source>
</reference>
<dbReference type="Proteomes" id="UP001470230">
    <property type="component" value="Unassembled WGS sequence"/>
</dbReference>